<dbReference type="PANTHER" id="PTHR43401">
    <property type="entry name" value="L-THREONINE 3-DEHYDROGENASE"/>
    <property type="match status" value="1"/>
</dbReference>
<dbReference type="EMBL" id="SLUN01000004">
    <property type="protein sequence ID" value="TCL74114.1"/>
    <property type="molecule type" value="Genomic_DNA"/>
</dbReference>
<dbReference type="Proteomes" id="UP000295008">
    <property type="component" value="Unassembled WGS sequence"/>
</dbReference>
<gene>
    <name evidence="5" type="ORF">EDC14_100450</name>
</gene>
<organism evidence="5 6">
    <name type="scientific">Hydrogenispora ethanolica</name>
    <dbReference type="NCBI Taxonomy" id="1082276"/>
    <lineage>
        <taxon>Bacteria</taxon>
        <taxon>Bacillati</taxon>
        <taxon>Bacillota</taxon>
        <taxon>Hydrogenispora</taxon>
    </lineage>
</organism>
<dbReference type="InterPro" id="IPR036291">
    <property type="entry name" value="NAD(P)-bd_dom_sf"/>
</dbReference>
<evidence type="ECO:0000256" key="2">
    <source>
        <dbReference type="ARBA" id="ARBA00022833"/>
    </source>
</evidence>
<dbReference type="PANTHER" id="PTHR43401:SF2">
    <property type="entry name" value="L-THREONINE 3-DEHYDROGENASE"/>
    <property type="match status" value="1"/>
</dbReference>
<evidence type="ECO:0000313" key="6">
    <source>
        <dbReference type="Proteomes" id="UP000295008"/>
    </source>
</evidence>
<dbReference type="InterPro" id="IPR020843">
    <property type="entry name" value="ER"/>
</dbReference>
<keyword evidence="2" id="KW-0862">Zinc</keyword>
<dbReference type="RefSeq" id="WP_132013079.1">
    <property type="nucleotide sequence ID" value="NZ_SLUN01000004.1"/>
</dbReference>
<feature type="domain" description="Enoyl reductase (ER)" evidence="4">
    <location>
        <begin position="7"/>
        <end position="355"/>
    </location>
</feature>
<accession>A0A4R1S529</accession>
<sequence length="357" mass="39060">MKAAVLKKPQTLVVEEIPKRSYDQSQVLVEVKACGICGSDLRYYKGENPWALHTLGENRPNPANIIFGHEFAGDVVEVGNPDFKEMIGKRVGILAFNTCGVCEFCRTGRYNLCKNTKHIGHGAGWGEMSYYPGGMAEYCEVWRTHVCEIPDSISYEEATLLDPISVAIHAITQTAIQPADQVLVLGSGPVGLCISQAVRAYGASRVYCTDVFDKALEIAGSIGVDEALDSRKTDIVGFIAKKTHNRGVNIVFDTVGTAQSQSDALKCLAVSGTLVNLVANETKASYRLMDLSGERRIVSSANNKYEDYLLGIELLESGVIQAKPLITHTLPLEQVNEGFNILFHKEQYQAMKVIILP</sequence>
<evidence type="ECO:0000256" key="3">
    <source>
        <dbReference type="ARBA" id="ARBA00023002"/>
    </source>
</evidence>
<keyword evidence="3" id="KW-0560">Oxidoreductase</keyword>
<dbReference type="Pfam" id="PF00107">
    <property type="entry name" value="ADH_zinc_N"/>
    <property type="match status" value="1"/>
</dbReference>
<reference evidence="5 6" key="1">
    <citation type="submission" date="2019-03" db="EMBL/GenBank/DDBJ databases">
        <title>Genomic Encyclopedia of Type Strains, Phase IV (KMG-IV): sequencing the most valuable type-strain genomes for metagenomic binning, comparative biology and taxonomic classification.</title>
        <authorList>
            <person name="Goeker M."/>
        </authorList>
    </citation>
    <scope>NUCLEOTIDE SEQUENCE [LARGE SCALE GENOMIC DNA]</scope>
    <source>
        <strain evidence="5 6">LX-B</strain>
    </source>
</reference>
<protein>
    <submittedName>
        <fullName evidence="5">(R,R)-butanediol dehydrogenase/meso-butanediol dehydrogenase/diacetyl reductase/L-iditol 2-dehydrogenase</fullName>
    </submittedName>
</protein>
<comment type="caution">
    <text evidence="5">The sequence shown here is derived from an EMBL/GenBank/DDBJ whole genome shotgun (WGS) entry which is preliminary data.</text>
</comment>
<dbReference type="Gene3D" id="3.40.50.720">
    <property type="entry name" value="NAD(P)-binding Rossmann-like Domain"/>
    <property type="match status" value="1"/>
</dbReference>
<evidence type="ECO:0000259" key="4">
    <source>
        <dbReference type="SMART" id="SM00829"/>
    </source>
</evidence>
<evidence type="ECO:0000313" key="5">
    <source>
        <dbReference type="EMBL" id="TCL74114.1"/>
    </source>
</evidence>
<dbReference type="AlphaFoldDB" id="A0A4R1S529"/>
<keyword evidence="1" id="KW-0479">Metal-binding</keyword>
<dbReference type="OrthoDB" id="9769198at2"/>
<dbReference type="Pfam" id="PF08240">
    <property type="entry name" value="ADH_N"/>
    <property type="match status" value="1"/>
</dbReference>
<proteinExistence type="predicted"/>
<dbReference type="InterPro" id="IPR050129">
    <property type="entry name" value="Zn_alcohol_dh"/>
</dbReference>
<keyword evidence="6" id="KW-1185">Reference proteome</keyword>
<dbReference type="InterPro" id="IPR011032">
    <property type="entry name" value="GroES-like_sf"/>
</dbReference>
<dbReference type="Gene3D" id="3.90.180.10">
    <property type="entry name" value="Medium-chain alcohol dehydrogenases, catalytic domain"/>
    <property type="match status" value="1"/>
</dbReference>
<dbReference type="InterPro" id="IPR013149">
    <property type="entry name" value="ADH-like_C"/>
</dbReference>
<dbReference type="SMART" id="SM00829">
    <property type="entry name" value="PKS_ER"/>
    <property type="match status" value="1"/>
</dbReference>
<evidence type="ECO:0000256" key="1">
    <source>
        <dbReference type="ARBA" id="ARBA00022723"/>
    </source>
</evidence>
<dbReference type="SUPFAM" id="SSF50129">
    <property type="entry name" value="GroES-like"/>
    <property type="match status" value="1"/>
</dbReference>
<dbReference type="GO" id="GO:0046872">
    <property type="term" value="F:metal ion binding"/>
    <property type="evidence" value="ECO:0007669"/>
    <property type="project" value="UniProtKB-KW"/>
</dbReference>
<dbReference type="InterPro" id="IPR013154">
    <property type="entry name" value="ADH-like_N"/>
</dbReference>
<dbReference type="GO" id="GO:0016491">
    <property type="term" value="F:oxidoreductase activity"/>
    <property type="evidence" value="ECO:0007669"/>
    <property type="project" value="UniProtKB-KW"/>
</dbReference>
<dbReference type="SUPFAM" id="SSF51735">
    <property type="entry name" value="NAD(P)-binding Rossmann-fold domains"/>
    <property type="match status" value="1"/>
</dbReference>
<name>A0A4R1S529_HYDET</name>